<keyword evidence="8 11" id="KW-0143">Chaperone</keyword>
<accession>A0A6M4IQD9</accession>
<evidence type="ECO:0000256" key="3">
    <source>
        <dbReference type="ARBA" id="ARBA00022723"/>
    </source>
</evidence>
<dbReference type="InterPro" id="IPR036869">
    <property type="entry name" value="J_dom_sf"/>
</dbReference>
<dbReference type="RefSeq" id="WP_171225067.1">
    <property type="nucleotide sequence ID" value="NZ_CP053085.1"/>
</dbReference>
<dbReference type="PROSITE" id="PS50076">
    <property type="entry name" value="DNAJ_2"/>
    <property type="match status" value="1"/>
</dbReference>
<keyword evidence="6 11" id="KW-0862">Zinc</keyword>
<dbReference type="InterPro" id="IPR001623">
    <property type="entry name" value="DnaJ_domain"/>
</dbReference>
<dbReference type="PANTHER" id="PTHR43096">
    <property type="entry name" value="DNAJ HOMOLOG 1, MITOCHONDRIAL-RELATED"/>
    <property type="match status" value="1"/>
</dbReference>
<feature type="zinc finger region" description="CR-type" evidence="12">
    <location>
        <begin position="160"/>
        <end position="238"/>
    </location>
</feature>
<feature type="repeat" description="CXXCXGXG motif" evidence="11">
    <location>
        <begin position="190"/>
        <end position="197"/>
    </location>
</feature>
<evidence type="ECO:0000256" key="10">
    <source>
        <dbReference type="ARBA" id="ARBA00067609"/>
    </source>
</evidence>
<dbReference type="Gene3D" id="2.60.260.20">
    <property type="entry name" value="Urease metallochaperone UreE, N-terminal domain"/>
    <property type="match status" value="2"/>
</dbReference>
<evidence type="ECO:0000256" key="11">
    <source>
        <dbReference type="HAMAP-Rule" id="MF_01152"/>
    </source>
</evidence>
<keyword evidence="17" id="KW-1185">Reference proteome</keyword>
<comment type="function">
    <text evidence="11">Participates actively in the response to hyperosmotic and heat shock by preventing the aggregation of stress-denatured proteins and by disaggregating proteins, also in an autonomous, DnaK-independent fashion. Unfolded proteins bind initially to DnaJ; upon interaction with the DnaJ-bound protein, DnaK hydrolyzes its bound ATP, resulting in the formation of a stable complex. GrpE releases ADP from DnaK; ATP binding to DnaK triggers the release of the substrate protein, thus completing the reaction cycle. Several rounds of ATP-dependent interactions between DnaJ, DnaK and GrpE are required for fully efficient folding. Also involved, together with DnaK and GrpE, in the DNA replication of plasmids through activation of initiation proteins.</text>
</comment>
<comment type="similarity">
    <text evidence="9 11">Belongs to the DnaJ family.</text>
</comment>
<feature type="region of interest" description="Disordered" evidence="13">
    <location>
        <begin position="81"/>
        <end position="108"/>
    </location>
</feature>
<feature type="repeat" description="CXXCXGXG motif" evidence="11">
    <location>
        <begin position="173"/>
        <end position="180"/>
    </location>
</feature>
<dbReference type="KEGG" id="ggr:HKW67_08995"/>
<dbReference type="PROSITE" id="PS51188">
    <property type="entry name" value="ZF_CR"/>
    <property type="match status" value="1"/>
</dbReference>
<dbReference type="AlphaFoldDB" id="A0A6M4IQD9"/>
<evidence type="ECO:0000259" key="15">
    <source>
        <dbReference type="PROSITE" id="PS51188"/>
    </source>
</evidence>
<feature type="binding site" evidence="11">
    <location>
        <position position="229"/>
    </location>
    <ligand>
        <name>Zn(2+)</name>
        <dbReference type="ChEBI" id="CHEBI:29105"/>
        <label>1</label>
    </ligand>
</feature>
<keyword evidence="4 11" id="KW-0677">Repeat</keyword>
<evidence type="ECO:0000313" key="16">
    <source>
        <dbReference type="EMBL" id="QJR35636.1"/>
    </source>
</evidence>
<gene>
    <name evidence="11" type="primary">dnaJ</name>
    <name evidence="16" type="ORF">HKW67_08995</name>
</gene>
<dbReference type="GO" id="GO:0031072">
    <property type="term" value="F:heat shock protein binding"/>
    <property type="evidence" value="ECO:0007669"/>
    <property type="project" value="InterPro"/>
</dbReference>
<reference evidence="16 17" key="1">
    <citation type="submission" date="2020-05" db="EMBL/GenBank/DDBJ databases">
        <title>Complete genome sequence of Gemmatimonas greenlandica TET16.</title>
        <authorList>
            <person name="Zeng Y."/>
        </authorList>
    </citation>
    <scope>NUCLEOTIDE SEQUENCE [LARGE SCALE GENOMIC DNA]</scope>
    <source>
        <strain evidence="16 17">TET16</strain>
    </source>
</reference>
<dbReference type="EMBL" id="CP053085">
    <property type="protein sequence ID" value="QJR35636.1"/>
    <property type="molecule type" value="Genomic_DNA"/>
</dbReference>
<dbReference type="Pfam" id="PF00226">
    <property type="entry name" value="DnaJ"/>
    <property type="match status" value="1"/>
</dbReference>
<dbReference type="Gene3D" id="2.10.230.10">
    <property type="entry name" value="Heat shock protein DnaJ, cysteine-rich domain"/>
    <property type="match status" value="1"/>
</dbReference>
<feature type="repeat" description="CXXCXGXG motif" evidence="11">
    <location>
        <begin position="226"/>
        <end position="233"/>
    </location>
</feature>
<feature type="compositionally biased region" description="Low complexity" evidence="13">
    <location>
        <begin position="85"/>
        <end position="98"/>
    </location>
</feature>
<dbReference type="CDD" id="cd10747">
    <property type="entry name" value="DnaJ_C"/>
    <property type="match status" value="1"/>
</dbReference>
<comment type="cofactor">
    <cofactor evidence="11">
        <name>Zn(2+)</name>
        <dbReference type="ChEBI" id="CHEBI:29105"/>
    </cofactor>
    <text evidence="11">Binds 2 Zn(2+) ions per monomer.</text>
</comment>
<dbReference type="HAMAP" id="MF_01152">
    <property type="entry name" value="DnaJ"/>
    <property type="match status" value="1"/>
</dbReference>
<dbReference type="SMART" id="SM00271">
    <property type="entry name" value="DnaJ"/>
    <property type="match status" value="1"/>
</dbReference>
<name>A0A6M4IQD9_9BACT</name>
<dbReference type="InterPro" id="IPR036410">
    <property type="entry name" value="HSP_DnaJ_Cys-rich_dom_sf"/>
</dbReference>
<keyword evidence="5 11" id="KW-0863">Zinc-finger</keyword>
<evidence type="ECO:0000259" key="14">
    <source>
        <dbReference type="PROSITE" id="PS50076"/>
    </source>
</evidence>
<dbReference type="GO" id="GO:0005524">
    <property type="term" value="F:ATP binding"/>
    <property type="evidence" value="ECO:0007669"/>
    <property type="project" value="InterPro"/>
</dbReference>
<feature type="domain" description="CR-type" evidence="15">
    <location>
        <begin position="160"/>
        <end position="238"/>
    </location>
</feature>
<evidence type="ECO:0000256" key="5">
    <source>
        <dbReference type="ARBA" id="ARBA00022771"/>
    </source>
</evidence>
<organism evidence="16 17">
    <name type="scientific">Gemmatimonas groenlandica</name>
    <dbReference type="NCBI Taxonomy" id="2732249"/>
    <lineage>
        <taxon>Bacteria</taxon>
        <taxon>Pseudomonadati</taxon>
        <taxon>Gemmatimonadota</taxon>
        <taxon>Gemmatimonadia</taxon>
        <taxon>Gemmatimonadales</taxon>
        <taxon>Gemmatimonadaceae</taxon>
        <taxon>Gemmatimonas</taxon>
    </lineage>
</organism>
<dbReference type="CDD" id="cd06257">
    <property type="entry name" value="DnaJ"/>
    <property type="match status" value="1"/>
</dbReference>
<keyword evidence="2 11" id="KW-0235">DNA replication</keyword>
<comment type="domain">
    <text evidence="11">The J domain is necessary and sufficient to stimulate DnaK ATPase activity. Zinc center 1 plays an important role in the autonomous, DnaK-independent chaperone activity of DnaJ. Zinc center 2 is essential for interaction with DnaK and for DnaJ activity.</text>
</comment>
<comment type="subunit">
    <text evidence="11">Homodimer.</text>
</comment>
<dbReference type="SUPFAM" id="SSF46565">
    <property type="entry name" value="Chaperone J-domain"/>
    <property type="match status" value="1"/>
</dbReference>
<protein>
    <recommendedName>
        <fullName evidence="10 11">Chaperone protein DnaJ</fullName>
    </recommendedName>
</protein>
<dbReference type="PANTHER" id="PTHR43096:SF54">
    <property type="entry name" value="CHAPERONE PROTEIN DNAJ 1"/>
    <property type="match status" value="1"/>
</dbReference>
<feature type="repeat" description="CXXCXGXG motif" evidence="11">
    <location>
        <begin position="212"/>
        <end position="219"/>
    </location>
</feature>
<comment type="subcellular location">
    <subcellularLocation>
        <location evidence="11">Cytoplasm</location>
    </subcellularLocation>
</comment>
<dbReference type="PRINTS" id="PR00625">
    <property type="entry name" value="JDOMAIN"/>
</dbReference>
<proteinExistence type="inferred from homology"/>
<evidence type="ECO:0000256" key="9">
    <source>
        <dbReference type="ARBA" id="ARBA00061004"/>
    </source>
</evidence>
<dbReference type="SUPFAM" id="SSF49493">
    <property type="entry name" value="HSP40/DnaJ peptide-binding domain"/>
    <property type="match status" value="2"/>
</dbReference>
<dbReference type="SUPFAM" id="SSF57938">
    <property type="entry name" value="DnaJ/Hsp40 cysteine-rich domain"/>
    <property type="match status" value="1"/>
</dbReference>
<dbReference type="InterPro" id="IPR002939">
    <property type="entry name" value="DnaJ_C"/>
</dbReference>
<evidence type="ECO:0000256" key="12">
    <source>
        <dbReference type="PROSITE-ProRule" id="PRU00546"/>
    </source>
</evidence>
<dbReference type="GO" id="GO:0005737">
    <property type="term" value="C:cytoplasm"/>
    <property type="evidence" value="ECO:0007669"/>
    <property type="project" value="UniProtKB-SubCell"/>
</dbReference>
<dbReference type="GO" id="GO:0006260">
    <property type="term" value="P:DNA replication"/>
    <property type="evidence" value="ECO:0007669"/>
    <property type="project" value="UniProtKB-KW"/>
</dbReference>
<dbReference type="InterPro" id="IPR008971">
    <property type="entry name" value="HSP40/DnaJ_pept-bd"/>
</dbReference>
<feature type="region of interest" description="Disordered" evidence="13">
    <location>
        <begin position="24"/>
        <end position="43"/>
    </location>
</feature>
<evidence type="ECO:0000313" key="17">
    <source>
        <dbReference type="Proteomes" id="UP000500938"/>
    </source>
</evidence>
<feature type="binding site" evidence="11">
    <location>
        <position position="190"/>
    </location>
    <ligand>
        <name>Zn(2+)</name>
        <dbReference type="ChEBI" id="CHEBI:29105"/>
        <label>2</label>
    </ligand>
</feature>
<evidence type="ECO:0000256" key="6">
    <source>
        <dbReference type="ARBA" id="ARBA00022833"/>
    </source>
</evidence>
<keyword evidence="7 11" id="KW-0346">Stress response</keyword>
<keyword evidence="3 11" id="KW-0479">Metal-binding</keyword>
<sequence>MANAKDFYQVLGVSSTATADEIKKQYRRLAKQHHPDANQNDPKAAERFKEISEAHNVLGDADKRKEYDDMRRLGAFGGMSGFGGARSSSRPGASGTARPGQPGAGTFNDFDVGGIGGLGDLFSSMFGGAAGAGRQRARGPERGQSVEQTVEVPFRVAAVGGKVPVDIEVNEECATCHGNGAAPGAQLRPCGECSGRGVISFGQGSFAVNRPCPVCSGRGSVPTERCPTCRGTGDTRVSRKVLISVPSGAETGAKVRLRGQGGKGAAGGQAGDLVITFTVTPDRFYKRDGLDLIATVPINIAQATLGSRISVKTLDDKKVAIRIPAGTSAGKRFKITGQGIEKDGKKGDLLVEVTITVPESLTEAQEKAMREFAEAGGMKF</sequence>
<evidence type="ECO:0000256" key="1">
    <source>
        <dbReference type="ARBA" id="ARBA00022490"/>
    </source>
</evidence>
<dbReference type="InterPro" id="IPR012724">
    <property type="entry name" value="DnaJ"/>
</dbReference>
<evidence type="ECO:0000256" key="13">
    <source>
        <dbReference type="SAM" id="MobiDB-lite"/>
    </source>
</evidence>
<dbReference type="InterPro" id="IPR018253">
    <property type="entry name" value="DnaJ_domain_CS"/>
</dbReference>
<feature type="binding site" evidence="11">
    <location>
        <position position="212"/>
    </location>
    <ligand>
        <name>Zn(2+)</name>
        <dbReference type="ChEBI" id="CHEBI:29105"/>
        <label>2</label>
    </ligand>
</feature>
<dbReference type="Proteomes" id="UP000500938">
    <property type="component" value="Chromosome"/>
</dbReference>
<dbReference type="CDD" id="cd10719">
    <property type="entry name" value="DnaJ_zf"/>
    <property type="match status" value="1"/>
</dbReference>
<dbReference type="Gene3D" id="1.10.287.110">
    <property type="entry name" value="DnaJ domain"/>
    <property type="match status" value="1"/>
</dbReference>
<dbReference type="InterPro" id="IPR001305">
    <property type="entry name" value="HSP_DnaJ_Cys-rich_dom"/>
</dbReference>
<dbReference type="GO" id="GO:0009408">
    <property type="term" value="P:response to heat"/>
    <property type="evidence" value="ECO:0007669"/>
    <property type="project" value="InterPro"/>
</dbReference>
<evidence type="ECO:0000256" key="8">
    <source>
        <dbReference type="ARBA" id="ARBA00023186"/>
    </source>
</evidence>
<feature type="binding site" evidence="11">
    <location>
        <position position="193"/>
    </location>
    <ligand>
        <name>Zn(2+)</name>
        <dbReference type="ChEBI" id="CHEBI:29105"/>
        <label>2</label>
    </ligand>
</feature>
<dbReference type="GO" id="GO:0008270">
    <property type="term" value="F:zinc ion binding"/>
    <property type="evidence" value="ECO:0007669"/>
    <property type="project" value="UniProtKB-UniRule"/>
</dbReference>
<dbReference type="GO" id="GO:0051082">
    <property type="term" value="F:unfolded protein binding"/>
    <property type="evidence" value="ECO:0007669"/>
    <property type="project" value="UniProtKB-UniRule"/>
</dbReference>
<dbReference type="Pfam" id="PF00684">
    <property type="entry name" value="DnaJ_CXXCXGXG"/>
    <property type="match status" value="1"/>
</dbReference>
<keyword evidence="1 11" id="KW-0963">Cytoplasm</keyword>
<evidence type="ECO:0000256" key="2">
    <source>
        <dbReference type="ARBA" id="ARBA00022705"/>
    </source>
</evidence>
<dbReference type="PROSITE" id="PS00636">
    <property type="entry name" value="DNAJ_1"/>
    <property type="match status" value="1"/>
</dbReference>
<feature type="domain" description="J" evidence="14">
    <location>
        <begin position="6"/>
        <end position="71"/>
    </location>
</feature>
<feature type="binding site" evidence="11">
    <location>
        <position position="226"/>
    </location>
    <ligand>
        <name>Zn(2+)</name>
        <dbReference type="ChEBI" id="CHEBI:29105"/>
        <label>1</label>
    </ligand>
</feature>
<feature type="binding site" evidence="11">
    <location>
        <position position="173"/>
    </location>
    <ligand>
        <name>Zn(2+)</name>
        <dbReference type="ChEBI" id="CHEBI:29105"/>
        <label>1</label>
    </ligand>
</feature>
<dbReference type="FunFam" id="2.10.230.10:FF:000002">
    <property type="entry name" value="Molecular chaperone DnaJ"/>
    <property type="match status" value="1"/>
</dbReference>
<feature type="binding site" evidence="11">
    <location>
        <position position="176"/>
    </location>
    <ligand>
        <name>Zn(2+)</name>
        <dbReference type="ChEBI" id="CHEBI:29105"/>
        <label>1</label>
    </ligand>
</feature>
<dbReference type="Pfam" id="PF01556">
    <property type="entry name" value="DnaJ_C"/>
    <property type="match status" value="1"/>
</dbReference>
<dbReference type="FunFam" id="2.60.260.20:FF:000005">
    <property type="entry name" value="Chaperone protein dnaJ 1, mitochondrial"/>
    <property type="match status" value="1"/>
</dbReference>
<feature type="binding site" evidence="11">
    <location>
        <position position="215"/>
    </location>
    <ligand>
        <name>Zn(2+)</name>
        <dbReference type="ChEBI" id="CHEBI:29105"/>
        <label>2</label>
    </ligand>
</feature>
<evidence type="ECO:0000256" key="7">
    <source>
        <dbReference type="ARBA" id="ARBA00023016"/>
    </source>
</evidence>
<evidence type="ECO:0000256" key="4">
    <source>
        <dbReference type="ARBA" id="ARBA00022737"/>
    </source>
</evidence>
<dbReference type="GO" id="GO:0042026">
    <property type="term" value="P:protein refolding"/>
    <property type="evidence" value="ECO:0007669"/>
    <property type="project" value="TreeGrafter"/>
</dbReference>